<comment type="similarity">
    <text evidence="5">Belongs to the protein kinase superfamily. STE Ser/Thr protein kinase family. MAP kinase kinase subfamily.</text>
</comment>
<feature type="region of interest" description="Disordered" evidence="11">
    <location>
        <begin position="213"/>
        <end position="270"/>
    </location>
</feature>
<feature type="binding site" evidence="10">
    <location>
        <position position="358"/>
    </location>
    <ligand>
        <name>ATP</name>
        <dbReference type="ChEBI" id="CHEBI:30616"/>
    </ligand>
</feature>
<evidence type="ECO:0000256" key="8">
    <source>
        <dbReference type="ARBA" id="ARBA00049299"/>
    </source>
</evidence>
<dbReference type="AlphaFoldDB" id="A0A5J4YIV9"/>
<evidence type="ECO:0000313" key="13">
    <source>
        <dbReference type="EMBL" id="KAA8491178.1"/>
    </source>
</evidence>
<comment type="catalytic activity">
    <reaction evidence="7">
        <text>L-seryl-[protein] + ATP = O-phospho-L-seryl-[protein] + ADP + H(+)</text>
        <dbReference type="Rhea" id="RHEA:17989"/>
        <dbReference type="Rhea" id="RHEA-COMP:9863"/>
        <dbReference type="Rhea" id="RHEA-COMP:11604"/>
        <dbReference type="ChEBI" id="CHEBI:15378"/>
        <dbReference type="ChEBI" id="CHEBI:29999"/>
        <dbReference type="ChEBI" id="CHEBI:30616"/>
        <dbReference type="ChEBI" id="CHEBI:83421"/>
        <dbReference type="ChEBI" id="CHEBI:456216"/>
        <dbReference type="EC" id="2.7.12.2"/>
    </reaction>
</comment>
<dbReference type="PROSITE" id="PS00108">
    <property type="entry name" value="PROTEIN_KINASE_ST"/>
    <property type="match status" value="1"/>
</dbReference>
<evidence type="ECO:0000256" key="1">
    <source>
        <dbReference type="ARBA" id="ARBA00022679"/>
    </source>
</evidence>
<dbReference type="InterPro" id="IPR008271">
    <property type="entry name" value="Ser/Thr_kinase_AS"/>
</dbReference>
<evidence type="ECO:0000256" key="5">
    <source>
        <dbReference type="ARBA" id="ARBA00038035"/>
    </source>
</evidence>
<dbReference type="InterPro" id="IPR000719">
    <property type="entry name" value="Prot_kinase_dom"/>
</dbReference>
<dbReference type="Pfam" id="PF00069">
    <property type="entry name" value="Pkinase"/>
    <property type="match status" value="1"/>
</dbReference>
<comment type="catalytic activity">
    <reaction evidence="9">
        <text>L-tyrosyl-[protein] + ATP = O-phospho-L-tyrosyl-[protein] + ADP + H(+)</text>
        <dbReference type="Rhea" id="RHEA:10596"/>
        <dbReference type="Rhea" id="RHEA-COMP:10136"/>
        <dbReference type="Rhea" id="RHEA-COMP:20101"/>
        <dbReference type="ChEBI" id="CHEBI:15378"/>
        <dbReference type="ChEBI" id="CHEBI:30616"/>
        <dbReference type="ChEBI" id="CHEBI:46858"/>
        <dbReference type="ChEBI" id="CHEBI:61978"/>
        <dbReference type="ChEBI" id="CHEBI:456216"/>
        <dbReference type="EC" id="2.7.12.2"/>
    </reaction>
</comment>
<evidence type="ECO:0000259" key="12">
    <source>
        <dbReference type="PROSITE" id="PS50011"/>
    </source>
</evidence>
<evidence type="ECO:0000256" key="7">
    <source>
        <dbReference type="ARBA" id="ARBA00049014"/>
    </source>
</evidence>
<feature type="compositionally biased region" description="Basic and acidic residues" evidence="11">
    <location>
        <begin position="27"/>
        <end position="37"/>
    </location>
</feature>
<dbReference type="EC" id="2.7.12.2" evidence="6"/>
<feature type="compositionally biased region" description="Low complexity" evidence="11">
    <location>
        <begin position="38"/>
        <end position="47"/>
    </location>
</feature>
<evidence type="ECO:0000313" key="14">
    <source>
        <dbReference type="Proteomes" id="UP000324585"/>
    </source>
</evidence>
<dbReference type="OrthoDB" id="4817at2759"/>
<evidence type="ECO:0000256" key="4">
    <source>
        <dbReference type="ARBA" id="ARBA00022840"/>
    </source>
</evidence>
<dbReference type="Proteomes" id="UP000324585">
    <property type="component" value="Unassembled WGS sequence"/>
</dbReference>
<dbReference type="PANTHER" id="PTHR48013:SF9">
    <property type="entry name" value="DUAL SPECIFICITY MITOGEN-ACTIVATED PROTEIN KINASE KINASE 5"/>
    <property type="match status" value="1"/>
</dbReference>
<keyword evidence="2 10" id="KW-0547">Nucleotide-binding</keyword>
<accession>A0A5J4YIV9</accession>
<evidence type="ECO:0000256" key="6">
    <source>
        <dbReference type="ARBA" id="ARBA00038999"/>
    </source>
</evidence>
<dbReference type="GO" id="GO:0005524">
    <property type="term" value="F:ATP binding"/>
    <property type="evidence" value="ECO:0007669"/>
    <property type="project" value="UniProtKB-UniRule"/>
</dbReference>
<dbReference type="PROSITE" id="PS00107">
    <property type="entry name" value="PROTEIN_KINASE_ATP"/>
    <property type="match status" value="1"/>
</dbReference>
<comment type="catalytic activity">
    <reaction evidence="8">
        <text>L-threonyl-[protein] + ATP = O-phospho-L-threonyl-[protein] + ADP + H(+)</text>
        <dbReference type="Rhea" id="RHEA:46608"/>
        <dbReference type="Rhea" id="RHEA-COMP:11060"/>
        <dbReference type="Rhea" id="RHEA-COMP:11605"/>
        <dbReference type="ChEBI" id="CHEBI:15378"/>
        <dbReference type="ChEBI" id="CHEBI:30013"/>
        <dbReference type="ChEBI" id="CHEBI:30616"/>
        <dbReference type="ChEBI" id="CHEBI:61977"/>
        <dbReference type="ChEBI" id="CHEBI:456216"/>
        <dbReference type="EC" id="2.7.12.2"/>
    </reaction>
</comment>
<dbReference type="EMBL" id="VRMN01000015">
    <property type="protein sequence ID" value="KAA8491178.1"/>
    <property type="molecule type" value="Genomic_DNA"/>
</dbReference>
<dbReference type="InterPro" id="IPR017441">
    <property type="entry name" value="Protein_kinase_ATP_BS"/>
</dbReference>
<reference evidence="14" key="1">
    <citation type="journal article" date="2019" name="Nat. Commun.">
        <title>Expansion of phycobilisome linker gene families in mesophilic red algae.</title>
        <authorList>
            <person name="Lee J."/>
            <person name="Kim D."/>
            <person name="Bhattacharya D."/>
            <person name="Yoon H.S."/>
        </authorList>
    </citation>
    <scope>NUCLEOTIDE SEQUENCE [LARGE SCALE GENOMIC DNA]</scope>
    <source>
        <strain evidence="14">CCMP 1328</strain>
    </source>
</reference>
<feature type="compositionally biased region" description="Basic and acidic residues" evidence="11">
    <location>
        <begin position="1"/>
        <end position="18"/>
    </location>
</feature>
<dbReference type="InterPro" id="IPR011009">
    <property type="entry name" value="Kinase-like_dom_sf"/>
</dbReference>
<dbReference type="Gene3D" id="1.10.510.10">
    <property type="entry name" value="Transferase(Phosphotransferase) domain 1"/>
    <property type="match status" value="1"/>
</dbReference>
<protein>
    <recommendedName>
        <fullName evidence="6">mitogen-activated protein kinase kinase</fullName>
        <ecNumber evidence="6">2.7.12.2</ecNumber>
    </recommendedName>
</protein>
<sequence length="607" mass="66013">MAMSRMFDKFKRKDKREPLLQSQSSMPDRESEIERSSKGSSSALARSPGVDRSSQGNISDPLGKDGHALGLGLSPPDAVERRMSEPPNANGEGGLLSPGAADSVTHSASMGAASESDPGLSSSFRGMDQKSPRARAPPQLSSTEAAETQSTPRSAQLGSPLGATASGSGSVGGMKKRKQKLTIMTKEDSVGQLIQPMGVMVVMGTGLDGSSIQSANTASATPGSLSDVQQNIRPDKKTLVMDAPVNSPSRRLPGPPKKNSRPVSGKESLNLEDIFRNDGTFHRNGFQISQEGILARPDIGEQRRSRGSSLDGVPRSAHKILEIRDFTEMVAVKTIGQGASGRVYLASHSPSGMPLAVKVVNVADEDKQTQLMKELETLTTYVSRFLVRFYGAFYDPSKRNVHLALEYMDSGALCDVIADFGPIPESVTNHIAFHCLQGLKFLHDSHVLHRDFKTANILLSKQSARAKLSDFGLARDVAAGISQANTFVGTVAYMSPERLHGSNYTYASDIWGLGVSLAECLLGRYPFEKPHSYFDYIEATMTENLLPHGRFSKDCESFILMCANVDPKKRPRTEALLKHPWIVNTHRDPEEFCGWLDHIQLEKERRT</sequence>
<dbReference type="OMA" id="WIVNTHR"/>
<dbReference type="SUPFAM" id="SSF56112">
    <property type="entry name" value="Protein kinase-like (PK-like)"/>
    <property type="match status" value="1"/>
</dbReference>
<evidence type="ECO:0000256" key="2">
    <source>
        <dbReference type="ARBA" id="ARBA00022741"/>
    </source>
</evidence>
<evidence type="ECO:0000256" key="11">
    <source>
        <dbReference type="SAM" id="MobiDB-lite"/>
    </source>
</evidence>
<comment type="caution">
    <text evidence="13">The sequence shown here is derived from an EMBL/GenBank/DDBJ whole genome shotgun (WGS) entry which is preliminary data.</text>
</comment>
<keyword evidence="1" id="KW-0808">Transferase</keyword>
<keyword evidence="4 10" id="KW-0067">ATP-binding</keyword>
<gene>
    <name evidence="13" type="ORF">FVE85_9473</name>
</gene>
<name>A0A5J4YIV9_PORPP</name>
<dbReference type="GO" id="GO:0004708">
    <property type="term" value="F:MAP kinase kinase activity"/>
    <property type="evidence" value="ECO:0007669"/>
    <property type="project" value="UniProtKB-EC"/>
</dbReference>
<feature type="compositionally biased region" description="Polar residues" evidence="11">
    <location>
        <begin position="213"/>
        <end position="232"/>
    </location>
</feature>
<organism evidence="13 14">
    <name type="scientific">Porphyridium purpureum</name>
    <name type="common">Red alga</name>
    <name type="synonym">Porphyridium cruentum</name>
    <dbReference type="NCBI Taxonomy" id="35688"/>
    <lineage>
        <taxon>Eukaryota</taxon>
        <taxon>Rhodophyta</taxon>
        <taxon>Bangiophyceae</taxon>
        <taxon>Porphyridiales</taxon>
        <taxon>Porphyridiaceae</taxon>
        <taxon>Porphyridium</taxon>
    </lineage>
</organism>
<feature type="compositionally biased region" description="Polar residues" evidence="11">
    <location>
        <begin position="139"/>
        <end position="157"/>
    </location>
</feature>
<keyword evidence="3 13" id="KW-0418">Kinase</keyword>
<feature type="domain" description="Protein kinase" evidence="12">
    <location>
        <begin position="329"/>
        <end position="582"/>
    </location>
</feature>
<dbReference type="PROSITE" id="PS50011">
    <property type="entry name" value="PROTEIN_KINASE_DOM"/>
    <property type="match status" value="1"/>
</dbReference>
<evidence type="ECO:0000256" key="9">
    <source>
        <dbReference type="ARBA" id="ARBA00051693"/>
    </source>
</evidence>
<dbReference type="Gene3D" id="3.30.200.20">
    <property type="entry name" value="Phosphorylase Kinase, domain 1"/>
    <property type="match status" value="1"/>
</dbReference>
<proteinExistence type="inferred from homology"/>
<dbReference type="PANTHER" id="PTHR48013">
    <property type="entry name" value="DUAL SPECIFICITY MITOGEN-ACTIVATED PROTEIN KINASE KINASE 5-RELATED"/>
    <property type="match status" value="1"/>
</dbReference>
<feature type="region of interest" description="Disordered" evidence="11">
    <location>
        <begin position="1"/>
        <end position="180"/>
    </location>
</feature>
<evidence type="ECO:0000256" key="10">
    <source>
        <dbReference type="PROSITE-ProRule" id="PRU10141"/>
    </source>
</evidence>
<keyword evidence="14" id="KW-1185">Reference proteome</keyword>
<evidence type="ECO:0000256" key="3">
    <source>
        <dbReference type="ARBA" id="ARBA00022777"/>
    </source>
</evidence>